<dbReference type="InterPro" id="IPR042099">
    <property type="entry name" value="ANL_N_sf"/>
</dbReference>
<dbReference type="InterPro" id="IPR050237">
    <property type="entry name" value="ATP-dep_AMP-bd_enzyme"/>
</dbReference>
<gene>
    <name evidence="2" type="ORF">Tel_12825</name>
</gene>
<dbReference type="SMART" id="SM00563">
    <property type="entry name" value="PlsC"/>
    <property type="match status" value="1"/>
</dbReference>
<organism evidence="2 3">
    <name type="scientific">Candidatus Tenderia electrophaga</name>
    <dbReference type="NCBI Taxonomy" id="1748243"/>
    <lineage>
        <taxon>Bacteria</taxon>
        <taxon>Pseudomonadati</taxon>
        <taxon>Pseudomonadota</taxon>
        <taxon>Gammaproteobacteria</taxon>
        <taxon>Candidatus Tenderiales</taxon>
        <taxon>Candidatus Tenderiaceae</taxon>
        <taxon>Candidatus Tenderia</taxon>
    </lineage>
</organism>
<dbReference type="PANTHER" id="PTHR43767">
    <property type="entry name" value="LONG-CHAIN-FATTY-ACID--COA LIGASE"/>
    <property type="match status" value="1"/>
</dbReference>
<evidence type="ECO:0000313" key="3">
    <source>
        <dbReference type="Proteomes" id="UP000055136"/>
    </source>
</evidence>
<protein>
    <recommendedName>
        <fullName evidence="1">Carrier domain-containing protein</fullName>
    </recommendedName>
</protein>
<feature type="domain" description="Carrier" evidence="1">
    <location>
        <begin position="573"/>
        <end position="653"/>
    </location>
</feature>
<dbReference type="InterPro" id="IPR002123">
    <property type="entry name" value="Plipid/glycerol_acylTrfase"/>
</dbReference>
<dbReference type="Proteomes" id="UP000055136">
    <property type="component" value="Chromosome"/>
</dbReference>
<dbReference type="InterPro" id="IPR009081">
    <property type="entry name" value="PP-bd_ACP"/>
</dbReference>
<dbReference type="Pfam" id="PF01553">
    <property type="entry name" value="Acyltransferase"/>
    <property type="match status" value="1"/>
</dbReference>
<dbReference type="InterPro" id="IPR020845">
    <property type="entry name" value="AMP-binding_CS"/>
</dbReference>
<dbReference type="EMBL" id="CP013099">
    <property type="protein sequence ID" value="ALP53948.1"/>
    <property type="molecule type" value="Genomic_DNA"/>
</dbReference>
<name>A0A0S2TFL4_9GAMM</name>
<dbReference type="SUPFAM" id="SSF69593">
    <property type="entry name" value="Glycerol-3-phosphate (1)-acyltransferase"/>
    <property type="match status" value="1"/>
</dbReference>
<dbReference type="PROSITE" id="PS00455">
    <property type="entry name" value="AMP_BINDING"/>
    <property type="match status" value="1"/>
</dbReference>
<dbReference type="PROSITE" id="PS50075">
    <property type="entry name" value="CARRIER"/>
    <property type="match status" value="1"/>
</dbReference>
<dbReference type="GO" id="GO:0016746">
    <property type="term" value="F:acyltransferase activity"/>
    <property type="evidence" value="ECO:0007669"/>
    <property type="project" value="InterPro"/>
</dbReference>
<dbReference type="Gene3D" id="3.30.300.30">
    <property type="match status" value="1"/>
</dbReference>
<keyword evidence="3" id="KW-1185">Reference proteome</keyword>
<dbReference type="InterPro" id="IPR036736">
    <property type="entry name" value="ACP-like_sf"/>
</dbReference>
<proteinExistence type="predicted"/>
<dbReference type="KEGG" id="tee:Tel_12825"/>
<reference evidence="2" key="1">
    <citation type="submission" date="2015-10" db="EMBL/GenBank/DDBJ databases">
        <title>Description of Candidatus Tenderia electrophaga gen. nov, sp. nov., an Uncultivated Electroautotroph from a Biocathode Enrichment.</title>
        <authorList>
            <person name="Eddie B.J."/>
            <person name="Malanoski A.P."/>
            <person name="Wang Z."/>
            <person name="Hall R.J."/>
            <person name="Oh S.D."/>
            <person name="Heiner C."/>
            <person name="Lin B."/>
            <person name="Strycharz-Glaven S.M."/>
        </authorList>
    </citation>
    <scope>NUCLEOTIDE SEQUENCE [LARGE SCALE GENOMIC DNA]</scope>
    <source>
        <strain evidence="2">NRL1</strain>
    </source>
</reference>
<dbReference type="InterPro" id="IPR000873">
    <property type="entry name" value="AMP-dep_synth/lig_dom"/>
</dbReference>
<dbReference type="Pfam" id="PF23562">
    <property type="entry name" value="AMP-binding_C_3"/>
    <property type="match status" value="1"/>
</dbReference>
<dbReference type="Pfam" id="PF00501">
    <property type="entry name" value="AMP-binding"/>
    <property type="match status" value="1"/>
</dbReference>
<dbReference type="SUPFAM" id="SSF47336">
    <property type="entry name" value="ACP-like"/>
    <property type="match status" value="1"/>
</dbReference>
<dbReference type="CDD" id="cd07989">
    <property type="entry name" value="LPLAT_AGPAT-like"/>
    <property type="match status" value="1"/>
</dbReference>
<evidence type="ECO:0000313" key="2">
    <source>
        <dbReference type="EMBL" id="ALP53948.1"/>
    </source>
</evidence>
<dbReference type="Pfam" id="PF00550">
    <property type="entry name" value="PP-binding"/>
    <property type="match status" value="1"/>
</dbReference>
<accession>A0A0S2TFL4</accession>
<sequence length="897" mass="98236">MSAATTAEDPATGSSLDRFIDALTERGQHPLLQQFQAQQSQRHTYGQIGEQVLALARGVQRRVEPGEAVALLGSEGPAWIIAALAILRSGAVVMPLDVQLGDDTLAHVLEDSGVRWIFTTTRQRERLTRQAPQAHLVMLDEEDEEARVSWRSLMQKDGSLPANDSAAPAALFYTSGTTGPPKGVPLSHANLAFQLDTLARTDITHPGDRVLLPLPLHHVYPFVIGMLGPLSLGLTLVIPYALTGPQLMRAIRDGHATVIIAVPRLYRSLFDGITARVAQRGRMARALFQGLLHLSLVARKRWGVYLGRVLFRPLHAQMGGQLRVLASGGSALDPSLAWQLEALGWQVAVGYGLTETAPLLTVDPPGQLRPGTVGKAVPGVELRIDPQAAPEGSKDGEGEILARGPNIFAGYRNQPDKTRAVLSDDGWFRSGDLGWLDADGYLHVSGRVSTLIVTEGGENIQPDELEARYAEHPAIKELGILQRNNQLAALIVPSAGGGDNMRARIRDAVGHIAAELPSYQRLAEFALSAKPLPRTRLGKIQRHSLEQRYEQAQAEGDQALQREPLALEEMSAEDRNLLEHPAVRRSWEWLAQRYPKRGLTPDSHLQLELGVDSLEWLNLTLELGQRTGVELSDEAIGRIETVRDLWQELIDARGGAATLADPIEHPERVLDEKKRRWLQPRHGVVRASASTLYGLNRLLMRGLFRLRVYGREQLPEQGPMILACNHASYLDPFAVGAALPTARLHTLYWGGWTGVAFSNPLTLMGSRIVQIIPIDPEQGVRSSLALAAAVLERDQGLIWFPEGGRSPSGELQDFRRGIGMLLQRFSVPVVPVYIRGSEKALPLGRRLPRLTSIKVHFDAALDPKQLAQQGEGEDEAARIVAALHRHMARGLAESGRG</sequence>
<dbReference type="PANTHER" id="PTHR43767:SF10">
    <property type="entry name" value="SURFACTIN SYNTHASE SUBUNIT 1"/>
    <property type="match status" value="1"/>
</dbReference>
<dbReference type="Gene3D" id="3.40.50.12780">
    <property type="entry name" value="N-terminal domain of ligase-like"/>
    <property type="match status" value="1"/>
</dbReference>
<dbReference type="SUPFAM" id="SSF56801">
    <property type="entry name" value="Acetyl-CoA synthetase-like"/>
    <property type="match status" value="1"/>
</dbReference>
<dbReference type="STRING" id="1748243.Tel_12825"/>
<dbReference type="AlphaFoldDB" id="A0A0S2TFL4"/>
<dbReference type="InterPro" id="IPR045851">
    <property type="entry name" value="AMP-bd_C_sf"/>
</dbReference>
<dbReference type="Gene3D" id="1.10.1200.10">
    <property type="entry name" value="ACP-like"/>
    <property type="match status" value="1"/>
</dbReference>
<evidence type="ECO:0000259" key="1">
    <source>
        <dbReference type="PROSITE" id="PS50075"/>
    </source>
</evidence>